<evidence type="ECO:0000259" key="4">
    <source>
        <dbReference type="Pfam" id="PF09972"/>
    </source>
</evidence>
<keyword evidence="2" id="KW-0812">Transmembrane</keyword>
<evidence type="ECO:0000313" key="7">
    <source>
        <dbReference type="Proteomes" id="UP000634668"/>
    </source>
</evidence>
<dbReference type="InterPro" id="IPR048389">
    <property type="entry name" value="YciQ-like_C"/>
</dbReference>
<keyword evidence="2" id="KW-0472">Membrane</keyword>
<evidence type="ECO:0000256" key="2">
    <source>
        <dbReference type="SAM" id="Phobius"/>
    </source>
</evidence>
<dbReference type="InterPro" id="IPR018702">
    <property type="entry name" value="DUF2207"/>
</dbReference>
<evidence type="ECO:0000259" key="5">
    <source>
        <dbReference type="Pfam" id="PF20990"/>
    </source>
</evidence>
<evidence type="ECO:0000256" key="1">
    <source>
        <dbReference type="SAM" id="MobiDB-lite"/>
    </source>
</evidence>
<reference evidence="6" key="1">
    <citation type="journal article" date="2014" name="Int. J. Syst. Evol. Microbiol.">
        <title>Complete genome sequence of Corynebacterium casei LMG S-19264T (=DSM 44701T), isolated from a smear-ripened cheese.</title>
        <authorList>
            <consortium name="US DOE Joint Genome Institute (JGI-PGF)"/>
            <person name="Walter F."/>
            <person name="Albersmeier A."/>
            <person name="Kalinowski J."/>
            <person name="Ruckert C."/>
        </authorList>
    </citation>
    <scope>NUCLEOTIDE SEQUENCE</scope>
    <source>
        <strain evidence="6">KCTC 12113</strain>
    </source>
</reference>
<feature type="domain" description="DUF2207" evidence="4">
    <location>
        <begin position="24"/>
        <end position="194"/>
    </location>
</feature>
<feature type="transmembrane region" description="Helical" evidence="2">
    <location>
        <begin position="396"/>
        <end position="416"/>
    </location>
</feature>
<evidence type="ECO:0008006" key="8">
    <source>
        <dbReference type="Google" id="ProtNLM"/>
    </source>
</evidence>
<accession>A0A918IL11</accession>
<keyword evidence="7" id="KW-1185">Reference proteome</keyword>
<feature type="transmembrane region" description="Helical" evidence="2">
    <location>
        <begin position="422"/>
        <end position="439"/>
    </location>
</feature>
<feature type="chain" id="PRO_5037802557" description="DUF2207 domain-containing protein" evidence="3">
    <location>
        <begin position="20"/>
        <end position="564"/>
    </location>
</feature>
<comment type="caution">
    <text evidence="6">The sequence shown here is derived from an EMBL/GenBank/DDBJ whole genome shotgun (WGS) entry which is preliminary data.</text>
</comment>
<evidence type="ECO:0000313" key="6">
    <source>
        <dbReference type="EMBL" id="GGW21716.1"/>
    </source>
</evidence>
<keyword evidence="2" id="KW-1133">Transmembrane helix</keyword>
<dbReference type="Pfam" id="PF09972">
    <property type="entry name" value="DUF2207"/>
    <property type="match status" value="1"/>
</dbReference>
<proteinExistence type="predicted"/>
<dbReference type="Proteomes" id="UP000634668">
    <property type="component" value="Unassembled WGS sequence"/>
</dbReference>
<keyword evidence="3" id="KW-0732">Signal</keyword>
<feature type="domain" description="Predicted membrane protein YciQ-like C-terminal" evidence="5">
    <location>
        <begin position="270"/>
        <end position="498"/>
    </location>
</feature>
<feature type="compositionally biased region" description="Gly residues" evidence="1">
    <location>
        <begin position="545"/>
        <end position="564"/>
    </location>
</feature>
<evidence type="ECO:0000256" key="3">
    <source>
        <dbReference type="SAM" id="SignalP"/>
    </source>
</evidence>
<dbReference type="RefSeq" id="WP_026815031.1">
    <property type="nucleotide sequence ID" value="NZ_BMWP01000001.1"/>
</dbReference>
<name>A0A918IL11_9FLAO</name>
<feature type="transmembrane region" description="Helical" evidence="2">
    <location>
        <begin position="238"/>
        <end position="258"/>
    </location>
</feature>
<protein>
    <recommendedName>
        <fullName evidence="8">DUF2207 domain-containing protein</fullName>
    </recommendedName>
</protein>
<organism evidence="6 7">
    <name type="scientific">Arenibacter certesii</name>
    <dbReference type="NCBI Taxonomy" id="228955"/>
    <lineage>
        <taxon>Bacteria</taxon>
        <taxon>Pseudomonadati</taxon>
        <taxon>Bacteroidota</taxon>
        <taxon>Flavobacteriia</taxon>
        <taxon>Flavobacteriales</taxon>
        <taxon>Flavobacteriaceae</taxon>
        <taxon>Arenibacter</taxon>
    </lineage>
</organism>
<dbReference type="Pfam" id="PF20990">
    <property type="entry name" value="DUF2207_C"/>
    <property type="match status" value="1"/>
</dbReference>
<feature type="region of interest" description="Disordered" evidence="1">
    <location>
        <begin position="532"/>
        <end position="564"/>
    </location>
</feature>
<gene>
    <name evidence="6" type="ORF">GCM10007383_00220</name>
</gene>
<dbReference type="EMBL" id="BMWP01000001">
    <property type="protein sequence ID" value="GGW21716.1"/>
    <property type="molecule type" value="Genomic_DNA"/>
</dbReference>
<sequence>MRKKISLLLLLLCLSIGHAQDFTVNNYTVDITIHKEGYFDVVENYNLNFDTPKHGIYRTIRTKYEFIDSTGNTATRKIKIRNVEVPNYKFDKPFNFVQKMQDEMEIKIGDKDITLIGPHHYEIRYRVYNAFIFSESQVQFYWNIKPDGWDANFKQINFTVHVPPDVYLSKENSFVYSGDEGTTGRSKDIQTYFANSEFSGASQSGFVSYPGQSVTVLVNMPVGAINEYKPFWPFWTNYGFVFLIGILLGAFFWVWWIFGKDERVIATTTYYPPDHIDPALAGFLINDREDNSDLISLIPYWGEKGLIRLEEIPKKGVFGSKDTKLIRLKPLPLDAALYERELFNGLFSNNESIETEEVLVSSLKNTFYSKMNRAKKLLEENAQPYYEGESKKVQGILYLVLILLAIGLTAIGLFMWGPIGTGAMIVTCVVLIYVNKFMIKKNAEGNKLLSELKGFKRFIKVAEENKLEMLLKDDPHYFESTMGYALAFGMFTKWAKKFDALNIVPPTWYSGHSATSMRGFSKSFSSSMDQAKSNMVSTPSSSGGSSSGGGSSGGGFGGGGGGSW</sequence>
<feature type="signal peptide" evidence="3">
    <location>
        <begin position="1"/>
        <end position="19"/>
    </location>
</feature>
<dbReference type="AlphaFoldDB" id="A0A918IL11"/>
<reference evidence="6" key="2">
    <citation type="submission" date="2020-09" db="EMBL/GenBank/DDBJ databases">
        <authorList>
            <person name="Sun Q."/>
            <person name="Kim S."/>
        </authorList>
    </citation>
    <scope>NUCLEOTIDE SEQUENCE</scope>
    <source>
        <strain evidence="6">KCTC 12113</strain>
    </source>
</reference>